<dbReference type="SMART" id="SM00360">
    <property type="entry name" value="RRM"/>
    <property type="match status" value="1"/>
</dbReference>
<name>A0A1L0B152_9ASCO</name>
<evidence type="ECO:0000256" key="1">
    <source>
        <dbReference type="ARBA" id="ARBA00022884"/>
    </source>
</evidence>
<feature type="region of interest" description="Disordered" evidence="3">
    <location>
        <begin position="1"/>
        <end position="80"/>
    </location>
</feature>
<dbReference type="Pfam" id="PF00076">
    <property type="entry name" value="RRM_1"/>
    <property type="match status" value="1"/>
</dbReference>
<gene>
    <name evidence="5" type="ORF">HGUI_02338</name>
</gene>
<dbReference type="Proteomes" id="UP000183365">
    <property type="component" value="Unassembled WGS sequence"/>
</dbReference>
<dbReference type="GO" id="GO:0003723">
    <property type="term" value="F:RNA binding"/>
    <property type="evidence" value="ECO:0007669"/>
    <property type="project" value="UniProtKB-UniRule"/>
</dbReference>
<dbReference type="PANTHER" id="PTHR13968:SF26">
    <property type="entry name" value="RRM DOMAIN-CONTAINING PROTEIN"/>
    <property type="match status" value="1"/>
</dbReference>
<organism evidence="5 6">
    <name type="scientific">Hanseniaspora guilliermondii</name>
    <dbReference type="NCBI Taxonomy" id="56406"/>
    <lineage>
        <taxon>Eukaryota</taxon>
        <taxon>Fungi</taxon>
        <taxon>Dikarya</taxon>
        <taxon>Ascomycota</taxon>
        <taxon>Saccharomycotina</taxon>
        <taxon>Saccharomycetes</taxon>
        <taxon>Saccharomycodales</taxon>
        <taxon>Saccharomycodaceae</taxon>
        <taxon>Hanseniaspora</taxon>
    </lineage>
</organism>
<protein>
    <recommendedName>
        <fullName evidence="4">RRM domain-containing protein</fullName>
    </recommendedName>
</protein>
<sequence>METSNQIENNPNLDNFKINSEPQMPTLNTHSDQSKDQSDEITDSKVTADLSNKKIETNSEDSGSMINNEESETKNASANEDDFAPEYTSISNTEHITPPENIELNESEYEDEDEDEQNLIENDTQPHVNEALVNSQMEYLQNNTDLLNSPDFLSANLTTKIYLINQALSKNESLKINTVNVTYNQRRKRDHSSTYHSNEQSDNPFEQNITSDALEKLYDDYLQEESKGGREFYPRNSRLFIANLPLNNVTKKNLFQIFQIYGKIIQINIKNNFGFIQYDSASAVANAIKFESKRDNFGRKLVLEISNSTARPQYDHGDHGKNSSSTFVSSFKRFKNGELVKPGDNNTNEKSIHIIVKHQSDRSAANKLFEYLSRNRGWMISMTFLNNGDEIKNTIKKSADENFNGCAIIKSYMVIDAIVFSKDNEGKTTFNEYANVDRRDLIKLFGGYQNSNQKQYNHSNHNYHNNQPQQNFPGMVTPNMPPLPTYNQMMPQQYMNQPHMPMMNMVYPSMPMQPPIQAPSMMSSGNNADLLSQVQNLPPDVLKNLLENAQKQSNNTDATPPKQDSSRPQGNDVLELLNNLTKK</sequence>
<feature type="region of interest" description="Disordered" evidence="3">
    <location>
        <begin position="548"/>
        <end position="583"/>
    </location>
</feature>
<feature type="compositionally biased region" description="Polar residues" evidence="3">
    <location>
        <begin position="194"/>
        <end position="207"/>
    </location>
</feature>
<feature type="domain" description="RRM" evidence="4">
    <location>
        <begin position="237"/>
        <end position="308"/>
    </location>
</feature>
<feature type="compositionally biased region" description="Low complexity" evidence="3">
    <location>
        <begin position="459"/>
        <end position="471"/>
    </location>
</feature>
<dbReference type="EMBL" id="FQNF01000040">
    <property type="protein sequence ID" value="SGZ40138.1"/>
    <property type="molecule type" value="Genomic_DNA"/>
</dbReference>
<evidence type="ECO:0000256" key="3">
    <source>
        <dbReference type="SAM" id="MobiDB-lite"/>
    </source>
</evidence>
<feature type="compositionally biased region" description="Polar residues" evidence="3">
    <location>
        <begin position="1"/>
        <end position="31"/>
    </location>
</feature>
<dbReference type="InterPro" id="IPR051186">
    <property type="entry name" value="RRM_HNRPC/RALY_subfam"/>
</dbReference>
<evidence type="ECO:0000256" key="2">
    <source>
        <dbReference type="PROSITE-ProRule" id="PRU00176"/>
    </source>
</evidence>
<evidence type="ECO:0000313" key="6">
    <source>
        <dbReference type="Proteomes" id="UP000183365"/>
    </source>
</evidence>
<dbReference type="InterPro" id="IPR000504">
    <property type="entry name" value="RRM_dom"/>
</dbReference>
<dbReference type="Gene3D" id="3.30.70.330">
    <property type="match status" value="1"/>
</dbReference>
<dbReference type="AlphaFoldDB" id="A0A1L0B152"/>
<feature type="compositionally biased region" description="Polar residues" evidence="3">
    <location>
        <begin position="60"/>
        <end position="78"/>
    </location>
</feature>
<dbReference type="VEuPathDB" id="FungiDB:HGUI_02338"/>
<feature type="region of interest" description="Disordered" evidence="3">
    <location>
        <begin position="185"/>
        <end position="207"/>
    </location>
</feature>
<dbReference type="PANTHER" id="PTHR13968">
    <property type="entry name" value="HETEROGENEOUS NUCLEAR RIBONUCLEOPROTEIN"/>
    <property type="match status" value="1"/>
</dbReference>
<reference evidence="6" key="1">
    <citation type="submission" date="2016-11" db="EMBL/GenBank/DDBJ databases">
        <authorList>
            <person name="Guldener U."/>
        </authorList>
    </citation>
    <scope>NUCLEOTIDE SEQUENCE [LARGE SCALE GENOMIC DNA]</scope>
</reference>
<feature type="compositionally biased region" description="Polar residues" evidence="3">
    <location>
        <begin position="548"/>
        <end position="569"/>
    </location>
</feature>
<dbReference type="SUPFAM" id="SSF54928">
    <property type="entry name" value="RNA-binding domain, RBD"/>
    <property type="match status" value="1"/>
</dbReference>
<feature type="region of interest" description="Disordered" evidence="3">
    <location>
        <begin position="459"/>
        <end position="488"/>
    </location>
</feature>
<evidence type="ECO:0000259" key="4">
    <source>
        <dbReference type="PROSITE" id="PS50102"/>
    </source>
</evidence>
<dbReference type="InterPro" id="IPR012677">
    <property type="entry name" value="Nucleotide-bd_a/b_plait_sf"/>
</dbReference>
<dbReference type="PROSITE" id="PS50102">
    <property type="entry name" value="RRM"/>
    <property type="match status" value="1"/>
</dbReference>
<accession>A0A1L0B152</accession>
<evidence type="ECO:0000313" key="5">
    <source>
        <dbReference type="EMBL" id="SGZ40138.1"/>
    </source>
</evidence>
<dbReference type="InterPro" id="IPR035979">
    <property type="entry name" value="RBD_domain_sf"/>
</dbReference>
<keyword evidence="6" id="KW-1185">Reference proteome</keyword>
<dbReference type="OrthoDB" id="3972647at2759"/>
<proteinExistence type="predicted"/>
<keyword evidence="1 2" id="KW-0694">RNA-binding</keyword>